<evidence type="ECO:0000313" key="10">
    <source>
        <dbReference type="Proteomes" id="UP000594262"/>
    </source>
</evidence>
<sequence length="260" mass="29893">MAAVTRSKRLAVEPTPMTPSQTRSEGYNVFPNFYARMSAEQLERLEDFFEFNPYPTGNEKEELAKEIGVEVEKIFNWFSNKRNKKGGTPKKQKPTQSKLKTRAQERKVKKAERLPRSSKKTDRSELNTPTKPSVNIHVDHPQCWPNFNLKVIDTVQKQNPIMPLSPFESFHIPMDDSENEDQPYEVKENAAQNTDGRCEWTMDDYVNDGIAKKIMKMGNRKDVLRVCKDVLNGFKDVPNISDDAFADAFAIDQMQILTEA</sequence>
<dbReference type="InterPro" id="IPR051306">
    <property type="entry name" value="Homeobox_regulator"/>
</dbReference>
<evidence type="ECO:0000256" key="7">
    <source>
        <dbReference type="SAM" id="MobiDB-lite"/>
    </source>
</evidence>
<dbReference type="SMART" id="SM00389">
    <property type="entry name" value="HOX"/>
    <property type="match status" value="1"/>
</dbReference>
<feature type="domain" description="Homeobox" evidence="8">
    <location>
        <begin position="36"/>
        <end position="88"/>
    </location>
</feature>
<dbReference type="CDD" id="cd00086">
    <property type="entry name" value="homeodomain"/>
    <property type="match status" value="1"/>
</dbReference>
<feature type="compositionally biased region" description="Basic and acidic residues" evidence="7">
    <location>
        <begin position="102"/>
        <end position="125"/>
    </location>
</feature>
<dbReference type="SUPFAM" id="SSF46689">
    <property type="entry name" value="Homeodomain-like"/>
    <property type="match status" value="1"/>
</dbReference>
<feature type="DNA-binding region" description="Homeobox" evidence="5">
    <location>
        <begin position="38"/>
        <end position="89"/>
    </location>
</feature>
<keyword evidence="4 5" id="KW-0539">Nucleus</keyword>
<protein>
    <recommendedName>
        <fullName evidence="8">Homeobox domain-containing protein</fullName>
    </recommendedName>
</protein>
<feature type="compositionally biased region" description="Basic residues" evidence="7">
    <location>
        <begin position="81"/>
        <end position="93"/>
    </location>
</feature>
<dbReference type="PANTHER" id="PTHR46123">
    <property type="entry name" value="MIX-TYPE HOMEOBOX GENE 1-RELATED"/>
    <property type="match status" value="1"/>
</dbReference>
<dbReference type="GO" id="GO:0000977">
    <property type="term" value="F:RNA polymerase II transcription regulatory region sequence-specific DNA binding"/>
    <property type="evidence" value="ECO:0007669"/>
    <property type="project" value="TreeGrafter"/>
</dbReference>
<dbReference type="GO" id="GO:0000981">
    <property type="term" value="F:DNA-binding transcription factor activity, RNA polymerase II-specific"/>
    <property type="evidence" value="ECO:0007669"/>
    <property type="project" value="TreeGrafter"/>
</dbReference>
<keyword evidence="10" id="KW-1185">Reference proteome</keyword>
<evidence type="ECO:0000256" key="2">
    <source>
        <dbReference type="ARBA" id="ARBA00023125"/>
    </source>
</evidence>
<name>A0A7M5UY19_9CNID</name>
<evidence type="ECO:0000256" key="5">
    <source>
        <dbReference type="PROSITE-ProRule" id="PRU00108"/>
    </source>
</evidence>
<evidence type="ECO:0000256" key="1">
    <source>
        <dbReference type="ARBA" id="ARBA00004123"/>
    </source>
</evidence>
<dbReference type="AlphaFoldDB" id="A0A7M5UY19"/>
<dbReference type="RefSeq" id="XP_066932928.1">
    <property type="nucleotide sequence ID" value="XM_067076827.1"/>
</dbReference>
<proteinExistence type="predicted"/>
<evidence type="ECO:0000256" key="4">
    <source>
        <dbReference type="ARBA" id="ARBA00023242"/>
    </source>
</evidence>
<keyword evidence="2 5" id="KW-0238">DNA-binding</keyword>
<dbReference type="GO" id="GO:0005634">
    <property type="term" value="C:nucleus"/>
    <property type="evidence" value="ECO:0007669"/>
    <property type="project" value="UniProtKB-SubCell"/>
</dbReference>
<evidence type="ECO:0000256" key="3">
    <source>
        <dbReference type="ARBA" id="ARBA00023155"/>
    </source>
</evidence>
<dbReference type="Proteomes" id="UP000594262">
    <property type="component" value="Unplaced"/>
</dbReference>
<feature type="region of interest" description="Disordered" evidence="7">
    <location>
        <begin position="1"/>
        <end position="26"/>
    </location>
</feature>
<evidence type="ECO:0000256" key="6">
    <source>
        <dbReference type="RuleBase" id="RU000682"/>
    </source>
</evidence>
<evidence type="ECO:0000259" key="8">
    <source>
        <dbReference type="PROSITE" id="PS50071"/>
    </source>
</evidence>
<dbReference type="PROSITE" id="PS50071">
    <property type="entry name" value="HOMEOBOX_2"/>
    <property type="match status" value="1"/>
</dbReference>
<reference evidence="9" key="1">
    <citation type="submission" date="2021-01" db="UniProtKB">
        <authorList>
            <consortium name="EnsemblMetazoa"/>
        </authorList>
    </citation>
    <scope>IDENTIFICATION</scope>
</reference>
<dbReference type="InterPro" id="IPR009057">
    <property type="entry name" value="Homeodomain-like_sf"/>
</dbReference>
<dbReference type="Pfam" id="PF00046">
    <property type="entry name" value="Homeodomain"/>
    <property type="match status" value="1"/>
</dbReference>
<dbReference type="Gene3D" id="1.10.10.60">
    <property type="entry name" value="Homeodomain-like"/>
    <property type="match status" value="1"/>
</dbReference>
<comment type="subcellular location">
    <subcellularLocation>
        <location evidence="1 5 6">Nucleus</location>
    </subcellularLocation>
</comment>
<dbReference type="GeneID" id="136820632"/>
<dbReference type="EnsemblMetazoa" id="CLYHEMT006033.2">
    <property type="protein sequence ID" value="CLYHEMP006033.2"/>
    <property type="gene ID" value="CLYHEMG006033"/>
</dbReference>
<evidence type="ECO:0000313" key="9">
    <source>
        <dbReference type="EnsemblMetazoa" id="CLYHEMP006033.2"/>
    </source>
</evidence>
<dbReference type="OrthoDB" id="4187154at2759"/>
<feature type="region of interest" description="Disordered" evidence="7">
    <location>
        <begin position="80"/>
        <end position="137"/>
    </location>
</feature>
<keyword evidence="3 5" id="KW-0371">Homeobox</keyword>
<organism evidence="9 10">
    <name type="scientific">Clytia hemisphaerica</name>
    <dbReference type="NCBI Taxonomy" id="252671"/>
    <lineage>
        <taxon>Eukaryota</taxon>
        <taxon>Metazoa</taxon>
        <taxon>Cnidaria</taxon>
        <taxon>Hydrozoa</taxon>
        <taxon>Hydroidolina</taxon>
        <taxon>Leptothecata</taxon>
        <taxon>Obeliida</taxon>
        <taxon>Clytiidae</taxon>
        <taxon>Clytia</taxon>
    </lineage>
</organism>
<dbReference type="PANTHER" id="PTHR46123:SF4">
    <property type="entry name" value="MIX-TYPE HOMEOBOX GENE 1-RELATED"/>
    <property type="match status" value="1"/>
</dbReference>
<accession>A0A7M5UY19</accession>
<dbReference type="InterPro" id="IPR001356">
    <property type="entry name" value="HD"/>
</dbReference>